<dbReference type="SUPFAM" id="SSF51735">
    <property type="entry name" value="NAD(P)-binding Rossmann-fold domains"/>
    <property type="match status" value="1"/>
</dbReference>
<dbReference type="PANTHER" id="PTHR10996:SF178">
    <property type="entry name" value="2-HYDROXYACID DEHYDROGENASE YGL185C-RELATED"/>
    <property type="match status" value="1"/>
</dbReference>
<dbReference type="Gene3D" id="3.40.50.720">
    <property type="entry name" value="NAD(P)-binding Rossmann-like Domain"/>
    <property type="match status" value="2"/>
</dbReference>
<keyword evidence="1 3" id="KW-0560">Oxidoreductase</keyword>
<evidence type="ECO:0000313" key="7">
    <source>
        <dbReference type="Proteomes" id="UP001056201"/>
    </source>
</evidence>
<dbReference type="InterPro" id="IPR050223">
    <property type="entry name" value="D-isomer_2-hydroxyacid_DH"/>
</dbReference>
<protein>
    <submittedName>
        <fullName evidence="6">Phosphoglycerate dehydrogenase</fullName>
    </submittedName>
</protein>
<evidence type="ECO:0000256" key="1">
    <source>
        <dbReference type="ARBA" id="ARBA00023002"/>
    </source>
</evidence>
<keyword evidence="2" id="KW-0520">NAD</keyword>
<feature type="domain" description="D-isomer specific 2-hydroxyacid dehydrogenase NAD-binding" evidence="5">
    <location>
        <begin position="116"/>
        <end position="275"/>
    </location>
</feature>
<comment type="similarity">
    <text evidence="3">Belongs to the D-isomer specific 2-hydroxyacid dehydrogenase family.</text>
</comment>
<dbReference type="InterPro" id="IPR036291">
    <property type="entry name" value="NAD(P)-bd_dom_sf"/>
</dbReference>
<dbReference type="Pfam" id="PF02826">
    <property type="entry name" value="2-Hacid_dh_C"/>
    <property type="match status" value="1"/>
</dbReference>
<evidence type="ECO:0000256" key="2">
    <source>
        <dbReference type="ARBA" id="ARBA00023027"/>
    </source>
</evidence>
<evidence type="ECO:0000313" key="6">
    <source>
        <dbReference type="EMBL" id="URI10799.1"/>
    </source>
</evidence>
<evidence type="ECO:0000259" key="5">
    <source>
        <dbReference type="Pfam" id="PF02826"/>
    </source>
</evidence>
<dbReference type="SUPFAM" id="SSF52283">
    <property type="entry name" value="Formate/glycerate dehydrogenase catalytic domain-like"/>
    <property type="match status" value="1"/>
</dbReference>
<dbReference type="Pfam" id="PF00389">
    <property type="entry name" value="2-Hacid_dh"/>
    <property type="match status" value="1"/>
</dbReference>
<dbReference type="PANTHER" id="PTHR10996">
    <property type="entry name" value="2-HYDROXYACID DEHYDROGENASE-RELATED"/>
    <property type="match status" value="1"/>
</dbReference>
<dbReference type="InterPro" id="IPR006139">
    <property type="entry name" value="D-isomer_2_OHA_DH_cat_dom"/>
</dbReference>
<accession>A0ABY4SHX5</accession>
<feature type="domain" description="D-isomer specific 2-hydroxyacid dehydrogenase catalytic" evidence="4">
    <location>
        <begin position="6"/>
        <end position="297"/>
    </location>
</feature>
<gene>
    <name evidence="6" type="ORF">MW290_17605</name>
</gene>
<reference evidence="6" key="1">
    <citation type="submission" date="2022-05" db="EMBL/GenBank/DDBJ databases">
        <title>An RpoN-dependent PEP-CTERM gene is involved in floc formation of an Aquincola tertiaricarbonis strain.</title>
        <authorList>
            <person name="Qiu D."/>
            <person name="Xia M."/>
        </authorList>
    </citation>
    <scope>NUCLEOTIDE SEQUENCE</scope>
    <source>
        <strain evidence="6">RN12</strain>
    </source>
</reference>
<dbReference type="EMBL" id="CP097636">
    <property type="protein sequence ID" value="URI10799.1"/>
    <property type="molecule type" value="Genomic_DNA"/>
</dbReference>
<proteinExistence type="inferred from homology"/>
<name>A0ABY4SHX5_AQUTE</name>
<dbReference type="Proteomes" id="UP001056201">
    <property type="component" value="Chromosome 2"/>
</dbReference>
<dbReference type="InterPro" id="IPR006140">
    <property type="entry name" value="D-isomer_DH_NAD-bd"/>
</dbReference>
<evidence type="ECO:0000259" key="4">
    <source>
        <dbReference type="Pfam" id="PF00389"/>
    </source>
</evidence>
<keyword evidence="7" id="KW-1185">Reference proteome</keyword>
<dbReference type="RefSeq" id="WP_250199002.1">
    <property type="nucleotide sequence ID" value="NZ_CP097636.1"/>
</dbReference>
<organism evidence="6 7">
    <name type="scientific">Aquincola tertiaricarbonis</name>
    <dbReference type="NCBI Taxonomy" id="391953"/>
    <lineage>
        <taxon>Bacteria</taxon>
        <taxon>Pseudomonadati</taxon>
        <taxon>Pseudomonadota</taxon>
        <taxon>Betaproteobacteria</taxon>
        <taxon>Burkholderiales</taxon>
        <taxon>Sphaerotilaceae</taxon>
        <taxon>Aquincola</taxon>
    </lineage>
</organism>
<evidence type="ECO:0000256" key="3">
    <source>
        <dbReference type="RuleBase" id="RU003719"/>
    </source>
</evidence>
<sequence>MDVLILDTFDGPVLRWLSERHRVHHAPELAHDPEGLRQALATTAALVAPPSLRIDGLLLSWAPHLRAVARIGAGQAAPIDFDACERAGVELLRNGAAHATAHAEFAIGALLAQWRRSDAAQADGAAAAREIGGATVGLFGMQPGSRALAALLQAFGARVVGYDPSLHASDALWPRWQVEPLPLRDFMAACDAVCVLLPMFSRYRGLLGERVLASCKPEQVLVSLTHSSVFDEQALAEAMGDGRVAGVWFDDAEAGLCDDGRPLHGLPGVHVTPRLADATRESRERSAWAVARRIDTLLTPWRAHGDSTAAAPLMALSPRAA</sequence>